<dbReference type="Pfam" id="PF13449">
    <property type="entry name" value="Phytase-like"/>
    <property type="match status" value="1"/>
</dbReference>
<reference evidence="2 3" key="1">
    <citation type="submission" date="2018-09" db="EMBL/GenBank/DDBJ databases">
        <title>The draft genome of Acinetobacter spp. strains.</title>
        <authorList>
            <person name="Qin J."/>
            <person name="Feng Y."/>
            <person name="Zong Z."/>
        </authorList>
    </citation>
    <scope>NUCLEOTIDE SEQUENCE [LARGE SCALE GENOMIC DNA]</scope>
    <source>
        <strain evidence="2 3">WCHAc060115</strain>
    </source>
</reference>
<dbReference type="EMBL" id="RAXT01000012">
    <property type="protein sequence ID" value="RKG38318.1"/>
    <property type="molecule type" value="Genomic_DNA"/>
</dbReference>
<keyword evidence="3" id="KW-1185">Reference proteome</keyword>
<evidence type="ECO:0000313" key="3">
    <source>
        <dbReference type="Proteomes" id="UP000280405"/>
    </source>
</evidence>
<evidence type="ECO:0000313" key="2">
    <source>
        <dbReference type="EMBL" id="RKG38318.1"/>
    </source>
</evidence>
<dbReference type="AlphaFoldDB" id="A0A3A8EVW7"/>
<evidence type="ECO:0000259" key="1">
    <source>
        <dbReference type="Pfam" id="PF13449"/>
    </source>
</evidence>
<dbReference type="OrthoDB" id="384721at2"/>
<comment type="caution">
    <text evidence="2">The sequence shown here is derived from an EMBL/GenBank/DDBJ whole genome shotgun (WGS) entry which is preliminary data.</text>
</comment>
<name>A0A3A8EVW7_9GAMM</name>
<dbReference type="SUPFAM" id="SSF63829">
    <property type="entry name" value="Calcium-dependent phosphotriesterase"/>
    <property type="match status" value="1"/>
</dbReference>
<gene>
    <name evidence="2" type="ORF">D7V20_08385</name>
</gene>
<proteinExistence type="predicted"/>
<sequence>MNQQEIGNHSFDHFYKKFKHGVRLPYDILNIHNIPDGAKQGHFIEIHCGGFGSEISAHPTEKHQFYALTDRGPNTTYDVNGDHGKIFLDPSYTPKIGLFELQTDGTIHKIKEILLKDPTGKTITGLPNQHFGATKEIAYDQNGQILQNGTDEFGLDSEGLVALKDGTFWVSDEYGPHIVHFNAEGIEIDRINAYTQDDRRKSGYLLPLEYANRRQNRGMEGLTITPDQKKLVGIMQSTMSNPNKSVINSDVTRIVVIDLETKAASQYLYRQEANTTVHSNTAIVALNNNSFLVSERDDDFYKDNPNAFKRVYKIDLTQATELESVQETEQFKQDEYLGLLIEGQTLEQYVLEKGWQGLAQYHIYPVAKTLVVDLVERLQYPHDKVEGLWVIDEQHLAVLNDDDYAFSETDGVLEQKYLDRDQQVIDANTLYIINGLDLRPIE</sequence>
<protein>
    <submittedName>
        <fullName evidence="2">Esterase-like activity of phytase family protein</fullName>
    </submittedName>
</protein>
<dbReference type="Proteomes" id="UP000280405">
    <property type="component" value="Unassembled WGS sequence"/>
</dbReference>
<dbReference type="InterPro" id="IPR027372">
    <property type="entry name" value="Phytase-like_dom"/>
</dbReference>
<dbReference type="PANTHER" id="PTHR37957:SF1">
    <property type="entry name" value="PHYTASE-LIKE DOMAIN-CONTAINING PROTEIN"/>
    <property type="match status" value="1"/>
</dbReference>
<feature type="domain" description="Phytase-like" evidence="1">
    <location>
        <begin position="48"/>
        <end position="404"/>
    </location>
</feature>
<organism evidence="2 3">
    <name type="scientific">Acinetobacter rongchengensis</name>
    <dbReference type="NCBI Taxonomy" id="2419601"/>
    <lineage>
        <taxon>Bacteria</taxon>
        <taxon>Pseudomonadati</taxon>
        <taxon>Pseudomonadota</taxon>
        <taxon>Gammaproteobacteria</taxon>
        <taxon>Moraxellales</taxon>
        <taxon>Moraxellaceae</taxon>
        <taxon>Acinetobacter</taxon>
    </lineage>
</organism>
<accession>A0A3A8EVW7</accession>
<dbReference type="PANTHER" id="PTHR37957">
    <property type="entry name" value="BLR7070 PROTEIN"/>
    <property type="match status" value="1"/>
</dbReference>